<dbReference type="EMBL" id="JANPWB010000011">
    <property type="protein sequence ID" value="KAJ1122568.1"/>
    <property type="molecule type" value="Genomic_DNA"/>
</dbReference>
<name>A0AAV7P7L8_PLEWA</name>
<evidence type="ECO:0000313" key="1">
    <source>
        <dbReference type="EMBL" id="KAJ1122568.1"/>
    </source>
</evidence>
<comment type="caution">
    <text evidence="1">The sequence shown here is derived from an EMBL/GenBank/DDBJ whole genome shotgun (WGS) entry which is preliminary data.</text>
</comment>
<accession>A0AAV7P7L8</accession>
<keyword evidence="2" id="KW-1185">Reference proteome</keyword>
<proteinExistence type="predicted"/>
<reference evidence="1" key="1">
    <citation type="journal article" date="2022" name="bioRxiv">
        <title>Sequencing and chromosome-scale assembly of the giantPleurodeles waltlgenome.</title>
        <authorList>
            <person name="Brown T."/>
            <person name="Elewa A."/>
            <person name="Iarovenko S."/>
            <person name="Subramanian E."/>
            <person name="Araus A.J."/>
            <person name="Petzold A."/>
            <person name="Susuki M."/>
            <person name="Suzuki K.-i.T."/>
            <person name="Hayashi T."/>
            <person name="Toyoda A."/>
            <person name="Oliveira C."/>
            <person name="Osipova E."/>
            <person name="Leigh N.D."/>
            <person name="Simon A."/>
            <person name="Yun M.H."/>
        </authorList>
    </citation>
    <scope>NUCLEOTIDE SEQUENCE</scope>
    <source>
        <strain evidence="1">20211129_DDA</strain>
        <tissue evidence="1">Liver</tissue>
    </source>
</reference>
<protein>
    <submittedName>
        <fullName evidence="1">Uncharacterized protein</fullName>
    </submittedName>
</protein>
<sequence length="71" mass="8196">MAPDTHIEWDAFKAVLHAYAFKTEYGAKLVLLQELLSLETDIQRYERTMPEDQKAAAPLTQTRLVYRTALN</sequence>
<organism evidence="1 2">
    <name type="scientific">Pleurodeles waltl</name>
    <name type="common">Iberian ribbed newt</name>
    <dbReference type="NCBI Taxonomy" id="8319"/>
    <lineage>
        <taxon>Eukaryota</taxon>
        <taxon>Metazoa</taxon>
        <taxon>Chordata</taxon>
        <taxon>Craniata</taxon>
        <taxon>Vertebrata</taxon>
        <taxon>Euteleostomi</taxon>
        <taxon>Amphibia</taxon>
        <taxon>Batrachia</taxon>
        <taxon>Caudata</taxon>
        <taxon>Salamandroidea</taxon>
        <taxon>Salamandridae</taxon>
        <taxon>Pleurodelinae</taxon>
        <taxon>Pleurodeles</taxon>
    </lineage>
</organism>
<dbReference type="AlphaFoldDB" id="A0AAV7P7L8"/>
<gene>
    <name evidence="1" type="ORF">NDU88_001054</name>
</gene>
<evidence type="ECO:0000313" key="2">
    <source>
        <dbReference type="Proteomes" id="UP001066276"/>
    </source>
</evidence>
<dbReference type="Proteomes" id="UP001066276">
    <property type="component" value="Chromosome 7"/>
</dbReference>